<accession>A0A0H5PYU3</accession>
<evidence type="ECO:0000313" key="1">
    <source>
        <dbReference type="EMBL" id="CRY94304.1"/>
    </source>
</evidence>
<sequence>MSTEERYGTAVWEALQACTLVLADVYVQWATVGEVAKKAGVSRGTAKKYLDKLCDMSQARSMKFGSRTGYSVNVFHRGNEA</sequence>
<reference evidence="1" key="2">
    <citation type="submission" date="2015-07" db="EMBL/GenBank/DDBJ databases">
        <title>Plasmids, circular viruses and viroids from rat gut.</title>
        <authorList>
            <person name="Jorgensen T.J."/>
            <person name="Hansen M.A."/>
            <person name="Xu Z."/>
            <person name="Tabak M.A."/>
            <person name="Sorensen S.J."/>
            <person name="Hansen L.H."/>
        </authorList>
    </citation>
    <scope>NUCLEOTIDE SEQUENCE</scope>
    <source>
        <strain evidence="1">RGRH0229</strain>
    </source>
</reference>
<evidence type="ECO:0008006" key="2">
    <source>
        <dbReference type="Google" id="ProtNLM"/>
    </source>
</evidence>
<name>A0A0H5PYU3_9ZZZZ</name>
<protein>
    <recommendedName>
        <fullName evidence="2">HTH iclR-type domain-containing protein</fullName>
    </recommendedName>
</protein>
<dbReference type="Gene3D" id="1.10.10.10">
    <property type="entry name" value="Winged helix-like DNA-binding domain superfamily/Winged helix DNA-binding domain"/>
    <property type="match status" value="1"/>
</dbReference>
<dbReference type="AlphaFoldDB" id="A0A0H5PYU3"/>
<organism evidence="1">
    <name type="scientific">uncultured prokaryote</name>
    <dbReference type="NCBI Taxonomy" id="198431"/>
    <lineage>
        <taxon>unclassified sequences</taxon>
        <taxon>environmental samples</taxon>
    </lineage>
</organism>
<proteinExistence type="predicted"/>
<dbReference type="EMBL" id="LN852902">
    <property type="protein sequence ID" value="CRY94304.1"/>
    <property type="molecule type" value="Genomic_DNA"/>
</dbReference>
<reference evidence="1" key="1">
    <citation type="submission" date="2015-06" db="EMBL/GenBank/DDBJ databases">
        <authorList>
            <person name="Joergensen T."/>
        </authorList>
    </citation>
    <scope>NUCLEOTIDE SEQUENCE</scope>
    <source>
        <strain evidence="1">RGRH0229</strain>
    </source>
</reference>
<dbReference type="InterPro" id="IPR036388">
    <property type="entry name" value="WH-like_DNA-bd_sf"/>
</dbReference>